<evidence type="ECO:0000313" key="1">
    <source>
        <dbReference type="EMBL" id="JAI44524.1"/>
    </source>
</evidence>
<proteinExistence type="predicted"/>
<accession>A0A0K8W0B0</accession>
<gene>
    <name evidence="1" type="ORF">c1_g1_i1</name>
</gene>
<dbReference type="AlphaFoldDB" id="A0A0K8W0B0"/>
<name>A0A0K8W0B0_BACLA</name>
<organism evidence="1">
    <name type="scientific">Bactrocera latifrons</name>
    <name type="common">Malaysian fruit fly</name>
    <name type="synonym">Chaetodacus latifrons</name>
    <dbReference type="NCBI Taxonomy" id="174628"/>
    <lineage>
        <taxon>Eukaryota</taxon>
        <taxon>Metazoa</taxon>
        <taxon>Ecdysozoa</taxon>
        <taxon>Arthropoda</taxon>
        <taxon>Hexapoda</taxon>
        <taxon>Insecta</taxon>
        <taxon>Pterygota</taxon>
        <taxon>Neoptera</taxon>
        <taxon>Endopterygota</taxon>
        <taxon>Diptera</taxon>
        <taxon>Brachycera</taxon>
        <taxon>Muscomorpha</taxon>
        <taxon>Tephritoidea</taxon>
        <taxon>Tephritidae</taxon>
        <taxon>Bactrocera</taxon>
        <taxon>Bactrocera</taxon>
    </lineage>
</organism>
<dbReference type="EMBL" id="GDHF01007790">
    <property type="protein sequence ID" value="JAI44524.1"/>
    <property type="molecule type" value="Transcribed_RNA"/>
</dbReference>
<reference evidence="1" key="1">
    <citation type="submission" date="2015-06" db="EMBL/GenBank/DDBJ databases">
        <authorList>
            <person name="Hoefler B.C."/>
            <person name="Straight P.D."/>
        </authorList>
    </citation>
    <scope>NUCLEOTIDE SEQUENCE</scope>
</reference>
<sequence length="490" mass="55905">MSGTELKKCDYDSLASKSKSYINEDEMEIKQQFKRKHKTESGSSAEDARIFSDCTASPLKTRFKSDTEEDKTTIQEFTDIRSITGKSPELGTIESHGKEVCYSANIKEKGFAIEKAMTEFKEHAQTQRISLSKEFTGTLHNFAIISPPYSFSEEFTRELESKCFSRRNEQRTTGMIYQAQTQHGLTVGFPRCSLSEKLPSKCFSRRNEERTTGIIYQAQTQHDLAVISPRSSLSDELTKELEFSNARSKLLTEISSNRTTENKYQAEDLAVISPQSCLSEELRKEMERRISSQTQEKEMKSQQLTKKLELHIAKNKLLTGVSRKRDIGIKSQAADSVVISPRSSLSEELTKKMELRIAKRALKKEMKAASIKPNINQPNNIHQDRYSPYEIAKQMRKKSSNVSLPTASEGESFDQEVRRSLRSLFLSQIQREQANLIAIVTSELKECLAKRNVENKDNPLYSIQPKLMYRNQAAARCSEPVKLRMQARNV</sequence>
<protein>
    <submittedName>
        <fullName evidence="1">Uncharacterized protein</fullName>
    </submittedName>
</protein>